<keyword evidence="1" id="KW-0472">Membrane</keyword>
<evidence type="ECO:0000313" key="4">
    <source>
        <dbReference type="Proteomes" id="UP000628448"/>
    </source>
</evidence>
<name>A0A931GXN6_9BACT</name>
<feature type="chain" id="PRO_5037343095" evidence="2">
    <location>
        <begin position="21"/>
        <end position="468"/>
    </location>
</feature>
<evidence type="ECO:0000313" key="3">
    <source>
        <dbReference type="EMBL" id="MBG9376184.1"/>
    </source>
</evidence>
<reference evidence="3" key="1">
    <citation type="submission" date="2020-11" db="EMBL/GenBank/DDBJ databases">
        <title>Bacterial whole genome sequence for Panacibacter sp. DH6.</title>
        <authorList>
            <person name="Le V."/>
            <person name="Ko S."/>
            <person name="Ahn C.-Y."/>
            <person name="Oh H.-M."/>
        </authorList>
    </citation>
    <scope>NUCLEOTIDE SEQUENCE</scope>
    <source>
        <strain evidence="3">DH6</strain>
    </source>
</reference>
<feature type="transmembrane region" description="Helical" evidence="1">
    <location>
        <begin position="320"/>
        <end position="341"/>
    </location>
</feature>
<feature type="signal peptide" evidence="2">
    <location>
        <begin position="1"/>
        <end position="20"/>
    </location>
</feature>
<sequence length="468" mass="51170">MNSRPFILMIFLCMGFYGVAQTPAQLPSLFNDGYQTPTVEKNENPEVIIRKSIFVKAIASKTSAYVGEPVVVTYKLYSCIYCRSRINRQPSFDGCSVSDVPYSSDPEIEDINGKIFHVYTIRKVQVVPLEEGPLQLGQAAIDNIVPFNNTDNTPDNYSLTIANDPLIIDVKALPEQDKPADFSGVIGSFSIAAAIDSNDIPAGENAVLRITIKGSGNFTGIHLPGISWPAQTEHFEPTDSQQINENDYPATGYKSFAIPFIALKEGPLTIPPVSFNYFDAAANTYKTVSTDAVRATFSKPVNNKARLESIVQEDVSNSKYLWIIGAIALTVLTVLFVSNNLKNKKQKTREQQPAAPVAAAAAKLPEENGVEILSALNSLGAVTDDRSFLSGASHLLTASLQKRFNKEHAPAAECIMLLQHEDAEMAALCNKIYAACNRNLYSPDIAEGVKEDIYFELSAVIKKLYPIT</sequence>
<dbReference type="PANTHER" id="PTHR40940:SF2">
    <property type="entry name" value="BATD"/>
    <property type="match status" value="1"/>
</dbReference>
<gene>
    <name evidence="3" type="ORF">I5907_08055</name>
</gene>
<evidence type="ECO:0000256" key="1">
    <source>
        <dbReference type="SAM" id="Phobius"/>
    </source>
</evidence>
<dbReference type="AlphaFoldDB" id="A0A931GXN6"/>
<protein>
    <submittedName>
        <fullName evidence="3">BatD family protein</fullName>
    </submittedName>
</protein>
<dbReference type="Proteomes" id="UP000628448">
    <property type="component" value="Unassembled WGS sequence"/>
</dbReference>
<comment type="caution">
    <text evidence="3">The sequence shown here is derived from an EMBL/GenBank/DDBJ whole genome shotgun (WGS) entry which is preliminary data.</text>
</comment>
<evidence type="ECO:0000256" key="2">
    <source>
        <dbReference type="SAM" id="SignalP"/>
    </source>
</evidence>
<accession>A0A931GXN6</accession>
<keyword evidence="4" id="KW-1185">Reference proteome</keyword>
<proteinExistence type="predicted"/>
<dbReference type="InterPro" id="IPR025738">
    <property type="entry name" value="BatD"/>
</dbReference>
<keyword evidence="1" id="KW-1133">Transmembrane helix</keyword>
<dbReference type="RefSeq" id="WP_196990203.1">
    <property type="nucleotide sequence ID" value="NZ_JADWYR010000001.1"/>
</dbReference>
<dbReference type="EMBL" id="JADWYR010000001">
    <property type="protein sequence ID" value="MBG9376184.1"/>
    <property type="molecule type" value="Genomic_DNA"/>
</dbReference>
<dbReference type="Pfam" id="PF13584">
    <property type="entry name" value="BatD"/>
    <property type="match status" value="1"/>
</dbReference>
<keyword evidence="2" id="KW-0732">Signal</keyword>
<dbReference type="PANTHER" id="PTHR40940">
    <property type="entry name" value="PROTEIN BATD-RELATED"/>
    <property type="match status" value="1"/>
</dbReference>
<keyword evidence="1" id="KW-0812">Transmembrane</keyword>
<organism evidence="3 4">
    <name type="scientific">Panacibacter microcysteis</name>
    <dbReference type="NCBI Taxonomy" id="2793269"/>
    <lineage>
        <taxon>Bacteria</taxon>
        <taxon>Pseudomonadati</taxon>
        <taxon>Bacteroidota</taxon>
        <taxon>Chitinophagia</taxon>
        <taxon>Chitinophagales</taxon>
        <taxon>Chitinophagaceae</taxon>
        <taxon>Panacibacter</taxon>
    </lineage>
</organism>